<evidence type="ECO:0000259" key="15">
    <source>
        <dbReference type="PROSITE" id="PS50109"/>
    </source>
</evidence>
<evidence type="ECO:0000256" key="8">
    <source>
        <dbReference type="ARBA" id="ARBA00022741"/>
    </source>
</evidence>
<accession>A0ABU0DYV8</accession>
<dbReference type="SMART" id="SM00388">
    <property type="entry name" value="HisKA"/>
    <property type="match status" value="1"/>
</dbReference>
<sequence length="614" mass="72013">MSKRAKTVLKIYLSIFIGVVCFFVAYAYRNDALMYITKEDYSKYMVSDKTIEELRIELQNYTIEDKSYNDIDKILEEKLGTYSYTLSDSKYTGVFFLKEDAYQYWYPFGEKAFKDQSIEFEDGSLGTLTVRANFNPFYHTYVIIIAIGAVVIVGLCYLILTLIERKKILKRIFKKIEGFRFMNKLSIQLILINLIAGIVAVSLYFIMYEHRYAFFGFLRDNIVEEDMNTMMENINEETKDIELNDLNYNQIRKIMDKHQSDYTDVILYSNNEIFYANTNSYSYESSIEGSFSNLATISSPLYRTYMLDFENTQSLVLVYSYPLYQYVLPYIFAIIAIAISFYIIPFLWFIQSKVRAIRKMQEDVEVLASGTLEHPVSIVGNDEISELGKDLNIMRESFLESMKSEMRMRESNKDLITSMSHDLRTPLTSLMGYLDILRLKKGDPTQNEQYLDKAMDKVQQIRTLSDEMFEYFLVYGQDEKIDLKPECISEWEAYIEESAQLLRLQGYDVIVKFDVEDINLDMNMRLMKRAVDNLFSNVLKYADSKYPILIMSEVRKGNYQFHMSNSKLEKTEDIESNHIGLKSVEKIIQIHGGEFVVRNKDDFMIMIQIPIQKD</sequence>
<dbReference type="Pfam" id="PF00512">
    <property type="entry name" value="HisKA"/>
    <property type="match status" value="1"/>
</dbReference>
<keyword evidence="8" id="KW-0547">Nucleotide-binding</keyword>
<evidence type="ECO:0000256" key="4">
    <source>
        <dbReference type="ARBA" id="ARBA00022475"/>
    </source>
</evidence>
<evidence type="ECO:0000256" key="3">
    <source>
        <dbReference type="ARBA" id="ARBA00012438"/>
    </source>
</evidence>
<feature type="transmembrane region" description="Helical" evidence="14">
    <location>
        <begin position="185"/>
        <end position="207"/>
    </location>
</feature>
<evidence type="ECO:0000256" key="11">
    <source>
        <dbReference type="ARBA" id="ARBA00022989"/>
    </source>
</evidence>
<dbReference type="PROSITE" id="PS50885">
    <property type="entry name" value="HAMP"/>
    <property type="match status" value="1"/>
</dbReference>
<keyword evidence="18" id="KW-1185">Reference proteome</keyword>
<dbReference type="Gene3D" id="6.10.340.10">
    <property type="match status" value="1"/>
</dbReference>
<dbReference type="EC" id="2.7.13.3" evidence="3"/>
<dbReference type="SUPFAM" id="SSF47384">
    <property type="entry name" value="Homodimeric domain of signal transducing histidine kinase"/>
    <property type="match status" value="1"/>
</dbReference>
<feature type="transmembrane region" description="Helical" evidence="14">
    <location>
        <begin position="141"/>
        <end position="164"/>
    </location>
</feature>
<comment type="subcellular location">
    <subcellularLocation>
        <location evidence="2">Cell membrane</location>
        <topology evidence="2">Multi-pass membrane protein</topology>
    </subcellularLocation>
</comment>
<keyword evidence="12" id="KW-0902">Two-component regulatory system</keyword>
<evidence type="ECO:0000256" key="1">
    <source>
        <dbReference type="ARBA" id="ARBA00000085"/>
    </source>
</evidence>
<evidence type="ECO:0000256" key="5">
    <source>
        <dbReference type="ARBA" id="ARBA00022553"/>
    </source>
</evidence>
<evidence type="ECO:0000256" key="13">
    <source>
        <dbReference type="ARBA" id="ARBA00023136"/>
    </source>
</evidence>
<feature type="domain" description="Histidine kinase" evidence="15">
    <location>
        <begin position="418"/>
        <end position="613"/>
    </location>
</feature>
<keyword evidence="5" id="KW-0597">Phosphoprotein</keyword>
<dbReference type="PANTHER" id="PTHR45528:SF1">
    <property type="entry name" value="SENSOR HISTIDINE KINASE CPXA"/>
    <property type="match status" value="1"/>
</dbReference>
<dbReference type="Gene3D" id="1.10.287.130">
    <property type="match status" value="1"/>
</dbReference>
<protein>
    <recommendedName>
        <fullName evidence="3">histidine kinase</fullName>
        <ecNumber evidence="3">2.7.13.3</ecNumber>
    </recommendedName>
</protein>
<comment type="catalytic activity">
    <reaction evidence="1">
        <text>ATP + protein L-histidine = ADP + protein N-phospho-L-histidine.</text>
        <dbReference type="EC" id="2.7.13.3"/>
    </reaction>
</comment>
<dbReference type="GO" id="GO:0016301">
    <property type="term" value="F:kinase activity"/>
    <property type="evidence" value="ECO:0007669"/>
    <property type="project" value="UniProtKB-KW"/>
</dbReference>
<evidence type="ECO:0000259" key="16">
    <source>
        <dbReference type="PROSITE" id="PS50885"/>
    </source>
</evidence>
<comment type="caution">
    <text evidence="17">The sequence shown here is derived from an EMBL/GenBank/DDBJ whole genome shotgun (WGS) entry which is preliminary data.</text>
</comment>
<dbReference type="InterPro" id="IPR003660">
    <property type="entry name" value="HAMP_dom"/>
</dbReference>
<dbReference type="PROSITE" id="PS50109">
    <property type="entry name" value="HIS_KIN"/>
    <property type="match status" value="1"/>
</dbReference>
<dbReference type="InterPro" id="IPR036097">
    <property type="entry name" value="HisK_dim/P_sf"/>
</dbReference>
<dbReference type="InterPro" id="IPR003661">
    <property type="entry name" value="HisK_dim/P_dom"/>
</dbReference>
<gene>
    <name evidence="17" type="ORF">J2S15_000409</name>
</gene>
<keyword evidence="13 14" id="KW-0472">Membrane</keyword>
<keyword evidence="9 17" id="KW-0418">Kinase</keyword>
<keyword evidence="4" id="KW-1003">Cell membrane</keyword>
<evidence type="ECO:0000313" key="18">
    <source>
        <dbReference type="Proteomes" id="UP001230220"/>
    </source>
</evidence>
<dbReference type="CDD" id="cd06225">
    <property type="entry name" value="HAMP"/>
    <property type="match status" value="1"/>
</dbReference>
<name>A0ABU0DYV8_9FIRM</name>
<dbReference type="InterPro" id="IPR005467">
    <property type="entry name" value="His_kinase_dom"/>
</dbReference>
<dbReference type="SUPFAM" id="SSF55874">
    <property type="entry name" value="ATPase domain of HSP90 chaperone/DNA topoisomerase II/histidine kinase"/>
    <property type="match status" value="1"/>
</dbReference>
<evidence type="ECO:0000256" key="7">
    <source>
        <dbReference type="ARBA" id="ARBA00022692"/>
    </source>
</evidence>
<keyword evidence="6" id="KW-0808">Transferase</keyword>
<organism evidence="17 18">
    <name type="scientific">Breznakia pachnodae</name>
    <dbReference type="NCBI Taxonomy" id="265178"/>
    <lineage>
        <taxon>Bacteria</taxon>
        <taxon>Bacillati</taxon>
        <taxon>Bacillota</taxon>
        <taxon>Erysipelotrichia</taxon>
        <taxon>Erysipelotrichales</taxon>
        <taxon>Erysipelotrichaceae</taxon>
        <taxon>Breznakia</taxon>
    </lineage>
</organism>
<dbReference type="Pfam" id="PF00672">
    <property type="entry name" value="HAMP"/>
    <property type="match status" value="1"/>
</dbReference>
<feature type="transmembrane region" description="Helical" evidence="14">
    <location>
        <begin position="327"/>
        <end position="350"/>
    </location>
</feature>
<evidence type="ECO:0000256" key="10">
    <source>
        <dbReference type="ARBA" id="ARBA00022840"/>
    </source>
</evidence>
<dbReference type="PANTHER" id="PTHR45528">
    <property type="entry name" value="SENSOR HISTIDINE KINASE CPXA"/>
    <property type="match status" value="1"/>
</dbReference>
<evidence type="ECO:0000256" key="12">
    <source>
        <dbReference type="ARBA" id="ARBA00023012"/>
    </source>
</evidence>
<dbReference type="CDD" id="cd00082">
    <property type="entry name" value="HisKA"/>
    <property type="match status" value="1"/>
</dbReference>
<dbReference type="Gene3D" id="3.30.565.10">
    <property type="entry name" value="Histidine kinase-like ATPase, C-terminal domain"/>
    <property type="match status" value="1"/>
</dbReference>
<evidence type="ECO:0000256" key="9">
    <source>
        <dbReference type="ARBA" id="ARBA00022777"/>
    </source>
</evidence>
<keyword evidence="10" id="KW-0067">ATP-binding</keyword>
<dbReference type="InterPro" id="IPR050398">
    <property type="entry name" value="HssS/ArlS-like"/>
</dbReference>
<evidence type="ECO:0000256" key="6">
    <source>
        <dbReference type="ARBA" id="ARBA00022679"/>
    </source>
</evidence>
<dbReference type="EMBL" id="JAUSUR010000001">
    <property type="protein sequence ID" value="MDQ0359678.1"/>
    <property type="molecule type" value="Genomic_DNA"/>
</dbReference>
<keyword evidence="7 14" id="KW-0812">Transmembrane</keyword>
<dbReference type="Proteomes" id="UP001230220">
    <property type="component" value="Unassembled WGS sequence"/>
</dbReference>
<proteinExistence type="predicted"/>
<keyword evidence="11 14" id="KW-1133">Transmembrane helix</keyword>
<dbReference type="SUPFAM" id="SSF158472">
    <property type="entry name" value="HAMP domain-like"/>
    <property type="match status" value="1"/>
</dbReference>
<feature type="transmembrane region" description="Helical" evidence="14">
    <location>
        <begin position="7"/>
        <end position="28"/>
    </location>
</feature>
<feature type="domain" description="HAMP" evidence="16">
    <location>
        <begin position="351"/>
        <end position="403"/>
    </location>
</feature>
<evidence type="ECO:0000256" key="2">
    <source>
        <dbReference type="ARBA" id="ARBA00004651"/>
    </source>
</evidence>
<reference evidence="17 18" key="1">
    <citation type="submission" date="2023-07" db="EMBL/GenBank/DDBJ databases">
        <title>Genomic Encyclopedia of Type Strains, Phase IV (KMG-IV): sequencing the most valuable type-strain genomes for metagenomic binning, comparative biology and taxonomic classification.</title>
        <authorList>
            <person name="Goeker M."/>
        </authorList>
    </citation>
    <scope>NUCLEOTIDE SEQUENCE [LARGE SCALE GENOMIC DNA]</scope>
    <source>
        <strain evidence="17 18">DSM 16784</strain>
    </source>
</reference>
<dbReference type="SMART" id="SM00304">
    <property type="entry name" value="HAMP"/>
    <property type="match status" value="1"/>
</dbReference>
<evidence type="ECO:0000313" key="17">
    <source>
        <dbReference type="EMBL" id="MDQ0359678.1"/>
    </source>
</evidence>
<evidence type="ECO:0000256" key="14">
    <source>
        <dbReference type="SAM" id="Phobius"/>
    </source>
</evidence>
<dbReference type="InterPro" id="IPR036890">
    <property type="entry name" value="HATPase_C_sf"/>
</dbReference>
<dbReference type="RefSeq" id="WP_307404996.1">
    <property type="nucleotide sequence ID" value="NZ_JAUSUR010000001.1"/>
</dbReference>